<name>A0A410Q8L0_9FIRM</name>
<dbReference type="AlphaFoldDB" id="A0A410Q8L0"/>
<accession>A0A410Q8L0</accession>
<keyword evidence="2" id="KW-1185">Reference proteome</keyword>
<dbReference type="Proteomes" id="UP000287969">
    <property type="component" value="Chromosome"/>
</dbReference>
<evidence type="ECO:0000313" key="2">
    <source>
        <dbReference type="Proteomes" id="UP000287969"/>
    </source>
</evidence>
<dbReference type="EMBL" id="CP035282">
    <property type="protein sequence ID" value="QAT60320.1"/>
    <property type="molecule type" value="Genomic_DNA"/>
</dbReference>
<evidence type="ECO:0000313" key="1">
    <source>
        <dbReference type="EMBL" id="QAT60320.1"/>
    </source>
</evidence>
<protein>
    <submittedName>
        <fullName evidence="1">Uncharacterized protein</fullName>
    </submittedName>
</protein>
<dbReference type="KEGG" id="spoa:EQM13_01390"/>
<proteinExistence type="predicted"/>
<dbReference type="OrthoDB" id="1949545at2"/>
<reference evidence="2" key="1">
    <citation type="submission" date="2019-01" db="EMBL/GenBank/DDBJ databases">
        <title>Draft genomes of a novel of Sporanaerobacter strains.</title>
        <authorList>
            <person name="Ma S."/>
        </authorList>
    </citation>
    <scope>NUCLEOTIDE SEQUENCE [LARGE SCALE GENOMIC DNA]</scope>
    <source>
        <strain evidence="2">NJN-17</strain>
    </source>
</reference>
<organism evidence="1 2">
    <name type="scientific">Acidilutibacter cellobiosedens</name>
    <dbReference type="NCBI Taxonomy" id="2507161"/>
    <lineage>
        <taxon>Bacteria</taxon>
        <taxon>Bacillati</taxon>
        <taxon>Bacillota</taxon>
        <taxon>Tissierellia</taxon>
        <taxon>Tissierellales</taxon>
        <taxon>Acidilutibacteraceae</taxon>
        <taxon>Acidilutibacter</taxon>
    </lineage>
</organism>
<sequence>MSNIIDLKSYKRKRNTVNSKKPNFTPEEIQKKTQPYIDYLNKPNKVFVSKKGDRWTTEENEQFKRLVFKYTVECYSCTAMDEEIKKFFSWRTKSAILRKI</sequence>
<dbReference type="RefSeq" id="WP_128751728.1">
    <property type="nucleotide sequence ID" value="NZ_CP035282.1"/>
</dbReference>
<gene>
    <name evidence="1" type="ORF">EQM13_01390</name>
</gene>